<feature type="compositionally biased region" description="Basic and acidic residues" evidence="1">
    <location>
        <begin position="96"/>
        <end position="116"/>
    </location>
</feature>
<evidence type="ECO:0000256" key="1">
    <source>
        <dbReference type="SAM" id="MobiDB-lite"/>
    </source>
</evidence>
<dbReference type="Proteomes" id="UP000054053">
    <property type="component" value="Unassembled WGS sequence"/>
</dbReference>
<comment type="caution">
    <text evidence="2">The sequence shown here is derived from an EMBL/GenBank/DDBJ whole genome shotgun (WGS) entry which is preliminary data.</text>
</comment>
<reference evidence="3" key="1">
    <citation type="journal article" date="2016" name="Genome Announc.">
        <title>Genome sequence of Ustilaginoidea virens IPU010, a rice pathogenic fungus causing false smut.</title>
        <authorList>
            <person name="Kumagai T."/>
            <person name="Ishii T."/>
            <person name="Terai G."/>
            <person name="Umemura M."/>
            <person name="Machida M."/>
            <person name="Asai K."/>
        </authorList>
    </citation>
    <scope>NUCLEOTIDE SEQUENCE [LARGE SCALE GENOMIC DNA]</scope>
    <source>
        <strain evidence="3">IPU010</strain>
    </source>
</reference>
<dbReference type="AlphaFoldDB" id="A0A1B5KVC6"/>
<organism evidence="2 3">
    <name type="scientific">Ustilaginoidea virens</name>
    <name type="common">Rice false smut fungus</name>
    <name type="synonym">Villosiclava virens</name>
    <dbReference type="NCBI Taxonomy" id="1159556"/>
    <lineage>
        <taxon>Eukaryota</taxon>
        <taxon>Fungi</taxon>
        <taxon>Dikarya</taxon>
        <taxon>Ascomycota</taxon>
        <taxon>Pezizomycotina</taxon>
        <taxon>Sordariomycetes</taxon>
        <taxon>Hypocreomycetidae</taxon>
        <taxon>Hypocreales</taxon>
        <taxon>Clavicipitaceae</taxon>
        <taxon>Ustilaginoidea</taxon>
    </lineage>
</organism>
<proteinExistence type="predicted"/>
<evidence type="ECO:0000313" key="3">
    <source>
        <dbReference type="Proteomes" id="UP000054053"/>
    </source>
</evidence>
<evidence type="ECO:0008006" key="4">
    <source>
        <dbReference type="Google" id="ProtNLM"/>
    </source>
</evidence>
<dbReference type="EMBL" id="BBTG02000003">
    <property type="protein sequence ID" value="GAO14925.1"/>
    <property type="molecule type" value="Genomic_DNA"/>
</dbReference>
<name>A0A1B5KVC6_USTVR</name>
<protein>
    <recommendedName>
        <fullName evidence="4">Mitochondrial carrier protein PET8</fullName>
    </recommendedName>
</protein>
<accession>A0A1B5KVC6</accession>
<sequence length="116" mass="12670">MNAARNVVGLQGLRAARQPAVRRGFSLSTSSRLGLKESSSRGGFAETDADYEKHKKDSLDKQKKGSGHWKPELASDSEEAVRADRSSEEDVAAMQERTKRAAEETSKSGTSRRDGM</sequence>
<feature type="compositionally biased region" description="Basic and acidic residues" evidence="1">
    <location>
        <begin position="50"/>
        <end position="88"/>
    </location>
</feature>
<evidence type="ECO:0000313" key="2">
    <source>
        <dbReference type="EMBL" id="GAO14925.1"/>
    </source>
</evidence>
<feature type="region of interest" description="Disordered" evidence="1">
    <location>
        <begin position="19"/>
        <end position="116"/>
    </location>
</feature>
<gene>
    <name evidence="2" type="ORF">UVI_02007630</name>
</gene>